<dbReference type="Proteomes" id="UP000242180">
    <property type="component" value="Unassembled WGS sequence"/>
</dbReference>
<proteinExistence type="predicted"/>
<keyword evidence="3" id="KW-1185">Reference proteome</keyword>
<sequence length="204" mass="21965">MAAASFLETTNLVGLGLSADKVFSHVTDFNAPATPPKVGSASSSSSTRGESVPAATSGMKLMSEMVDSSYKMFDGLGKFWQGRNETAGARMKPSSSSNSSTSGGMMEEMKRQVNRVRASSIAESELKDMAATEDRQTNKTRGDALQALLMAPSQLIHKNNPRAKEGPIQKFLDMRSVEELRIGEVAELLADYKRLAAIIKQAEL</sequence>
<organism evidence="2 3">
    <name type="scientific">Syncephalastrum racemosum</name>
    <name type="common">Filamentous fungus</name>
    <dbReference type="NCBI Taxonomy" id="13706"/>
    <lineage>
        <taxon>Eukaryota</taxon>
        <taxon>Fungi</taxon>
        <taxon>Fungi incertae sedis</taxon>
        <taxon>Mucoromycota</taxon>
        <taxon>Mucoromycotina</taxon>
        <taxon>Mucoromycetes</taxon>
        <taxon>Mucorales</taxon>
        <taxon>Syncephalastraceae</taxon>
        <taxon>Syncephalastrum</taxon>
    </lineage>
</organism>
<protein>
    <submittedName>
        <fullName evidence="2">Uncharacterized protein</fullName>
    </submittedName>
</protein>
<dbReference type="AlphaFoldDB" id="A0A1X2HM39"/>
<evidence type="ECO:0000256" key="1">
    <source>
        <dbReference type="SAM" id="MobiDB-lite"/>
    </source>
</evidence>
<feature type="non-terminal residue" evidence="2">
    <location>
        <position position="1"/>
    </location>
</feature>
<evidence type="ECO:0000313" key="3">
    <source>
        <dbReference type="Proteomes" id="UP000242180"/>
    </source>
</evidence>
<dbReference type="STRING" id="13706.A0A1X2HM39"/>
<feature type="region of interest" description="Disordered" evidence="1">
    <location>
        <begin position="85"/>
        <end position="111"/>
    </location>
</feature>
<evidence type="ECO:0000313" key="2">
    <source>
        <dbReference type="EMBL" id="ORZ00460.1"/>
    </source>
</evidence>
<name>A0A1X2HM39_SYNRA</name>
<comment type="caution">
    <text evidence="2">The sequence shown here is derived from an EMBL/GenBank/DDBJ whole genome shotgun (WGS) entry which is preliminary data.</text>
</comment>
<accession>A0A1X2HM39</accession>
<dbReference type="InParanoid" id="A0A1X2HM39"/>
<gene>
    <name evidence="2" type="ORF">BCR43DRAFT_485252</name>
</gene>
<dbReference type="EMBL" id="MCGN01000002">
    <property type="protein sequence ID" value="ORZ00460.1"/>
    <property type="molecule type" value="Genomic_DNA"/>
</dbReference>
<feature type="region of interest" description="Disordered" evidence="1">
    <location>
        <begin position="29"/>
        <end position="56"/>
    </location>
</feature>
<dbReference type="OrthoDB" id="10264848at2759"/>
<reference evidence="2 3" key="1">
    <citation type="submission" date="2016-07" db="EMBL/GenBank/DDBJ databases">
        <title>Pervasive Adenine N6-methylation of Active Genes in Fungi.</title>
        <authorList>
            <consortium name="DOE Joint Genome Institute"/>
            <person name="Mondo S.J."/>
            <person name="Dannebaum R.O."/>
            <person name="Kuo R.C."/>
            <person name="Labutti K."/>
            <person name="Haridas S."/>
            <person name="Kuo A."/>
            <person name="Salamov A."/>
            <person name="Ahrendt S.R."/>
            <person name="Lipzen A."/>
            <person name="Sullivan W."/>
            <person name="Andreopoulos W.B."/>
            <person name="Clum A."/>
            <person name="Lindquist E."/>
            <person name="Daum C."/>
            <person name="Ramamoorthy G.K."/>
            <person name="Gryganskyi A."/>
            <person name="Culley D."/>
            <person name="Magnuson J.K."/>
            <person name="James T.Y."/>
            <person name="O'Malley M.A."/>
            <person name="Stajich J.E."/>
            <person name="Spatafora J.W."/>
            <person name="Visel A."/>
            <person name="Grigoriev I.V."/>
        </authorList>
    </citation>
    <scope>NUCLEOTIDE SEQUENCE [LARGE SCALE GENOMIC DNA]</scope>
    <source>
        <strain evidence="2 3">NRRL 2496</strain>
    </source>
</reference>